<dbReference type="EMBL" id="CAJPEV010001591">
    <property type="protein sequence ID" value="CAG0893411.1"/>
    <property type="molecule type" value="Genomic_DNA"/>
</dbReference>
<evidence type="ECO:0000313" key="7">
    <source>
        <dbReference type="EMBL" id="CAD7247803.1"/>
    </source>
</evidence>
<evidence type="ECO:0000256" key="6">
    <source>
        <dbReference type="SAM" id="Phobius"/>
    </source>
</evidence>
<feature type="transmembrane region" description="Helical" evidence="6">
    <location>
        <begin position="83"/>
        <end position="101"/>
    </location>
</feature>
<proteinExistence type="inferred from homology"/>
<evidence type="ECO:0000313" key="8">
    <source>
        <dbReference type="Proteomes" id="UP000677054"/>
    </source>
</evidence>
<dbReference type="GO" id="GO:0016020">
    <property type="term" value="C:membrane"/>
    <property type="evidence" value="ECO:0007669"/>
    <property type="project" value="UniProtKB-SubCell"/>
</dbReference>
<dbReference type="Proteomes" id="UP000677054">
    <property type="component" value="Unassembled WGS sequence"/>
</dbReference>
<dbReference type="InterPro" id="IPR009432">
    <property type="entry name" value="DUF1075"/>
</dbReference>
<keyword evidence="4 6" id="KW-1133">Transmembrane helix</keyword>
<dbReference type="AlphaFoldDB" id="A0A7R8XIG2"/>
<dbReference type="PANTHER" id="PTHR13674">
    <property type="entry name" value="GROWTH AND TRANSFORMATION-DEPENDENT PROTEIN"/>
    <property type="match status" value="1"/>
</dbReference>
<evidence type="ECO:0000256" key="1">
    <source>
        <dbReference type="ARBA" id="ARBA00004167"/>
    </source>
</evidence>
<sequence length="131" mass="14583">MVVDLSLKIFGPWLKQPSRNFGITSILRNESASAAPAGHMHRPSNWDKRILVYSGKYKNVAEVPDSVPAAVMHKAKNKWRIKVNIWMCVACVAACVAMVYSGKAALGRGEVVSERTVQHHKELKEARKSLE</sequence>
<evidence type="ECO:0000256" key="2">
    <source>
        <dbReference type="ARBA" id="ARBA00007363"/>
    </source>
</evidence>
<dbReference type="OrthoDB" id="8193498at2759"/>
<reference evidence="7" key="1">
    <citation type="submission" date="2020-11" db="EMBL/GenBank/DDBJ databases">
        <authorList>
            <person name="Tran Van P."/>
        </authorList>
    </citation>
    <scope>NUCLEOTIDE SEQUENCE</scope>
</reference>
<evidence type="ECO:0000256" key="5">
    <source>
        <dbReference type="ARBA" id="ARBA00023136"/>
    </source>
</evidence>
<organism evidence="7">
    <name type="scientific">Darwinula stevensoni</name>
    <dbReference type="NCBI Taxonomy" id="69355"/>
    <lineage>
        <taxon>Eukaryota</taxon>
        <taxon>Metazoa</taxon>
        <taxon>Ecdysozoa</taxon>
        <taxon>Arthropoda</taxon>
        <taxon>Crustacea</taxon>
        <taxon>Oligostraca</taxon>
        <taxon>Ostracoda</taxon>
        <taxon>Podocopa</taxon>
        <taxon>Podocopida</taxon>
        <taxon>Darwinulocopina</taxon>
        <taxon>Darwinuloidea</taxon>
        <taxon>Darwinulidae</taxon>
        <taxon>Darwinula</taxon>
    </lineage>
</organism>
<dbReference type="PANTHER" id="PTHR13674:SF5">
    <property type="entry name" value="UPF0389 PROTEIN CG9231"/>
    <property type="match status" value="1"/>
</dbReference>
<keyword evidence="3 6" id="KW-0812">Transmembrane</keyword>
<accession>A0A7R8XIG2</accession>
<protein>
    <submittedName>
        <fullName evidence="7">Uncharacterized protein</fullName>
    </submittedName>
</protein>
<dbReference type="EMBL" id="LR901108">
    <property type="protein sequence ID" value="CAD7247803.1"/>
    <property type="molecule type" value="Genomic_DNA"/>
</dbReference>
<keyword evidence="5 6" id="KW-0472">Membrane</keyword>
<evidence type="ECO:0000256" key="3">
    <source>
        <dbReference type="ARBA" id="ARBA00022692"/>
    </source>
</evidence>
<evidence type="ECO:0000256" key="4">
    <source>
        <dbReference type="ARBA" id="ARBA00022989"/>
    </source>
</evidence>
<comment type="subcellular location">
    <subcellularLocation>
        <location evidence="1">Membrane</location>
        <topology evidence="1">Single-pass membrane protein</topology>
    </subcellularLocation>
</comment>
<gene>
    <name evidence="7" type="ORF">DSTB1V02_LOCUS7628</name>
</gene>
<keyword evidence="8" id="KW-1185">Reference proteome</keyword>
<comment type="similarity">
    <text evidence="2">Belongs to the UPF0389 family.</text>
</comment>
<name>A0A7R8XIG2_9CRUS</name>
<dbReference type="Pfam" id="PF06388">
    <property type="entry name" value="DUF1075"/>
    <property type="match status" value="1"/>
</dbReference>